<reference evidence="2 3" key="1">
    <citation type="submission" date="2016-10" db="EMBL/GenBank/DDBJ databases">
        <authorList>
            <person name="de Groot N.N."/>
        </authorList>
    </citation>
    <scope>NUCLEOTIDE SEQUENCE [LARGE SCALE GENOMIC DNA]</scope>
    <source>
        <strain evidence="2 3">DSM 22789</strain>
    </source>
</reference>
<proteinExistence type="predicted"/>
<gene>
    <name evidence="2" type="ORF">SAMN05660206_101488</name>
</gene>
<keyword evidence="3" id="KW-1185">Reference proteome</keyword>
<sequence>MKDYCTICCTPTNHEIVHQKKITNDPSEDFYWHESYEIIKCMGCDNIQFRKVSWDESMYGWDYDNQTEVAYTEKTYFPPSINDHKRLKNFYEIPQRIRIVYNETLECLKNKCYLLAGAGLRAIIEAICLDQKITGKELATKINNLTKSKLITEKDSHRLHSIRFLGNDSVHEMEVPKESKLRIALDIVEHLINNLYLIDIDANEHLDTIISDYDTFKRMVIKKLGVTTNNSQQTIKAILDKDYRRIEPSYLNNFIQELIEEIKKGTIANIALGDTKIHAEGKPPVQYFVKVEVPKEKQLEEK</sequence>
<dbReference type="Pfam" id="PF13643">
    <property type="entry name" value="DUF4145"/>
    <property type="match status" value="1"/>
</dbReference>
<accession>A0A1I6PIJ2</accession>
<dbReference type="RefSeq" id="WP_093363535.1">
    <property type="nucleotide sequence ID" value="NZ_FOZZ01000001.1"/>
</dbReference>
<organism evidence="2 3">
    <name type="scientific">Sphingobacterium wenxiniae</name>
    <dbReference type="NCBI Taxonomy" id="683125"/>
    <lineage>
        <taxon>Bacteria</taxon>
        <taxon>Pseudomonadati</taxon>
        <taxon>Bacteroidota</taxon>
        <taxon>Sphingobacteriia</taxon>
        <taxon>Sphingobacteriales</taxon>
        <taxon>Sphingobacteriaceae</taxon>
        <taxon>Sphingobacterium</taxon>
    </lineage>
</organism>
<dbReference type="AlphaFoldDB" id="A0A1I6PIJ2"/>
<protein>
    <recommendedName>
        <fullName evidence="1">DUF4145 domain-containing protein</fullName>
    </recommendedName>
</protein>
<dbReference type="OrthoDB" id="6402073at2"/>
<evidence type="ECO:0000313" key="3">
    <source>
        <dbReference type="Proteomes" id="UP000198785"/>
    </source>
</evidence>
<dbReference type="EMBL" id="FOZZ01000001">
    <property type="protein sequence ID" value="SFS39989.1"/>
    <property type="molecule type" value="Genomic_DNA"/>
</dbReference>
<evidence type="ECO:0000313" key="2">
    <source>
        <dbReference type="EMBL" id="SFS39989.1"/>
    </source>
</evidence>
<feature type="domain" description="DUF4145" evidence="1">
    <location>
        <begin position="102"/>
        <end position="189"/>
    </location>
</feature>
<dbReference type="Proteomes" id="UP000198785">
    <property type="component" value="Unassembled WGS sequence"/>
</dbReference>
<evidence type="ECO:0000259" key="1">
    <source>
        <dbReference type="Pfam" id="PF13643"/>
    </source>
</evidence>
<name>A0A1I6PIJ2_9SPHI</name>
<dbReference type="InterPro" id="IPR025285">
    <property type="entry name" value="DUF4145"/>
</dbReference>